<evidence type="ECO:0000256" key="1">
    <source>
        <dbReference type="SAM" id="Coils"/>
    </source>
</evidence>
<evidence type="ECO:0000313" key="3">
    <source>
        <dbReference type="EMBL" id="KAJ7328819.1"/>
    </source>
</evidence>
<keyword evidence="4" id="KW-1185">Reference proteome</keyword>
<comment type="caution">
    <text evidence="3">The sequence shown here is derived from an EMBL/GenBank/DDBJ whole genome shotgun (WGS) entry which is preliminary data.</text>
</comment>
<dbReference type="EMBL" id="JARIHO010000038">
    <property type="protein sequence ID" value="KAJ7328819.1"/>
    <property type="molecule type" value="Genomic_DNA"/>
</dbReference>
<dbReference type="AlphaFoldDB" id="A0AAD7EKA5"/>
<organism evidence="3 4">
    <name type="scientific">Mycena albidolilacea</name>
    <dbReference type="NCBI Taxonomy" id="1033008"/>
    <lineage>
        <taxon>Eukaryota</taxon>
        <taxon>Fungi</taxon>
        <taxon>Dikarya</taxon>
        <taxon>Basidiomycota</taxon>
        <taxon>Agaricomycotina</taxon>
        <taxon>Agaricomycetes</taxon>
        <taxon>Agaricomycetidae</taxon>
        <taxon>Agaricales</taxon>
        <taxon>Marasmiineae</taxon>
        <taxon>Mycenaceae</taxon>
        <taxon>Mycena</taxon>
    </lineage>
</organism>
<keyword evidence="1" id="KW-0175">Coiled coil</keyword>
<protein>
    <submittedName>
        <fullName evidence="3">Uncharacterized protein</fullName>
    </submittedName>
</protein>
<gene>
    <name evidence="3" type="ORF">DFH08DRAFT_1084350</name>
</gene>
<evidence type="ECO:0000256" key="2">
    <source>
        <dbReference type="SAM" id="MobiDB-lite"/>
    </source>
</evidence>
<feature type="region of interest" description="Disordered" evidence="2">
    <location>
        <begin position="1"/>
        <end position="50"/>
    </location>
</feature>
<dbReference type="Proteomes" id="UP001218218">
    <property type="component" value="Unassembled WGS sequence"/>
</dbReference>
<feature type="coiled-coil region" evidence="1">
    <location>
        <begin position="130"/>
        <end position="157"/>
    </location>
</feature>
<proteinExistence type="predicted"/>
<evidence type="ECO:0000313" key="4">
    <source>
        <dbReference type="Proteomes" id="UP001218218"/>
    </source>
</evidence>
<feature type="region of interest" description="Disordered" evidence="2">
    <location>
        <begin position="964"/>
        <end position="996"/>
    </location>
</feature>
<name>A0AAD7EKA5_9AGAR</name>
<feature type="coiled-coil region" evidence="1">
    <location>
        <begin position="208"/>
        <end position="235"/>
    </location>
</feature>
<reference evidence="3" key="1">
    <citation type="submission" date="2023-03" db="EMBL/GenBank/DDBJ databases">
        <title>Massive genome expansion in bonnet fungi (Mycena s.s.) driven by repeated elements and novel gene families across ecological guilds.</title>
        <authorList>
            <consortium name="Lawrence Berkeley National Laboratory"/>
            <person name="Harder C.B."/>
            <person name="Miyauchi S."/>
            <person name="Viragh M."/>
            <person name="Kuo A."/>
            <person name="Thoen E."/>
            <person name="Andreopoulos B."/>
            <person name="Lu D."/>
            <person name="Skrede I."/>
            <person name="Drula E."/>
            <person name="Henrissat B."/>
            <person name="Morin E."/>
            <person name="Kohler A."/>
            <person name="Barry K."/>
            <person name="LaButti K."/>
            <person name="Morin E."/>
            <person name="Salamov A."/>
            <person name="Lipzen A."/>
            <person name="Mereny Z."/>
            <person name="Hegedus B."/>
            <person name="Baldrian P."/>
            <person name="Stursova M."/>
            <person name="Weitz H."/>
            <person name="Taylor A."/>
            <person name="Grigoriev I.V."/>
            <person name="Nagy L.G."/>
            <person name="Martin F."/>
            <person name="Kauserud H."/>
        </authorList>
    </citation>
    <scope>NUCLEOTIDE SEQUENCE</scope>
    <source>
        <strain evidence="3">CBHHK002</strain>
    </source>
</reference>
<accession>A0AAD7EKA5</accession>
<sequence>MAKARLTKAQKDQRLAARKNSPLGSSSLVNSDPPDVQTPPTHPGPKTRKASTISLLYDQISALKTSLETSADESRRLASTAADLEASNQAQAGLLDQLYETTESLRSALTLSQSAHLDCSSRLSVALSELSFERDAFQKCRKRVKRLENDKKKIQLAKRKDARTSAQNLSGLQSGFDTQSCLVSSLSADVNLLKDRLRRYAETAAATLKKVRAERKAYKMQAQRAQRSLSEARHDLKELSTWSAKKGHMYSMETRRLVLRICGAGCAESKVRDIVLWCAEVFRIRVTHFTLTARTVGRIKREGGYISLIQIGREIKMIYGFTESSDGTSHRKTNLECRSLSGMLPTYEPGVDDTDPSTWRPRTRFLEVAPSLSHTAQAQVDGTTLLASKIATALTKSPSAIAEGLEMDWKDWFRKQLAQMSDHANDQKLKHEISRELKHDIVIEDLGAQESETLSLPELMDALLAISEEEVEELGDDTYDSLSDDLQILADFLIFAGCCGHKETNTFKGGCKAMSGAWPEGGEPVLLANKANDTTIRLGKKDSAAVRAAEDASTRGIVKATTLLGALLRNKDEDKGYQDKYTMFMEAELFDLCGETDVKRFPATSQTRYGSHGRAAAVVTKHYPLLIKLIDSVCDGKTKAGANHVEESVLKALNCPRTMAEIVAAALYSACIAWPYMQTVRQRDENGMLPNLIDLVDIHRKAPELCQSLAATPALFLNPDAAESSLHLTLDGKPIHDVNILLAAQALSPDLPDLQRMITAMFSGAGDTWVRFTPEFAVGGPIDSIPFEIRAKIYIPSTNDHNKGGLGSYRVHICHHPNSTPQSFSALERYKRNNTEVFARKYITAEDLLHVMREVRKEDSSGASAVFRKEVVEELEKKAQAYREKVRASGEKKTKREATLRAVGVEQDRAVITQMTVVQLKAQYDVYKVVVKDPIILKTTLTSIPRRADKLAAVLAALTRYESSSLPSGSPVVDASPAVESGNIPDESAEIPDRDSDVDIEMEAVLQDEFAGEAEEEELYH</sequence>